<keyword evidence="2 3" id="KW-0040">ANK repeat</keyword>
<dbReference type="Proteomes" id="UP001286456">
    <property type="component" value="Unassembled WGS sequence"/>
</dbReference>
<dbReference type="InterPro" id="IPR050745">
    <property type="entry name" value="Multifunctional_regulatory"/>
</dbReference>
<organism evidence="4 5">
    <name type="scientific">Cercophora scortea</name>
    <dbReference type="NCBI Taxonomy" id="314031"/>
    <lineage>
        <taxon>Eukaryota</taxon>
        <taxon>Fungi</taxon>
        <taxon>Dikarya</taxon>
        <taxon>Ascomycota</taxon>
        <taxon>Pezizomycotina</taxon>
        <taxon>Sordariomycetes</taxon>
        <taxon>Sordariomycetidae</taxon>
        <taxon>Sordariales</taxon>
        <taxon>Lasiosphaeriaceae</taxon>
        <taxon>Cercophora</taxon>
    </lineage>
</organism>
<dbReference type="AlphaFoldDB" id="A0AAE0I8K4"/>
<dbReference type="EMBL" id="JAUEPO010000005">
    <property type="protein sequence ID" value="KAK3320456.1"/>
    <property type="molecule type" value="Genomic_DNA"/>
</dbReference>
<proteinExistence type="predicted"/>
<dbReference type="PANTHER" id="PTHR24189:SF50">
    <property type="entry name" value="ANKYRIN REPEAT AND SOCS BOX PROTEIN 2"/>
    <property type="match status" value="1"/>
</dbReference>
<feature type="repeat" description="ANK" evidence="3">
    <location>
        <begin position="224"/>
        <end position="256"/>
    </location>
</feature>
<sequence length="592" mass="63334">MEDTYVENFLLQTRLEEEIQHGNLDGVLECLANGASPNYRVGSRSPLCQAIIKSHHGIMTCLLEHGADMSFDDSEAPPSSEVEAYRHTIEAYELLIADSLTVRNTPTWAGIALQGVIVPSAKALAKTVIARAIAERQAVYPLSIVRADGPNVLEAVQTRRDSQQRYMLTLLRHGIFPRFDSTDLGGATIRKAVESTLQFGISNGQAKVVEAMFDLGVDINISLRGGTPLNVALERLDVTMTKLLLDRGADPNCIPRGPPASGSVWTDRAHETTSHSIHVFQVLPSGSMPIDEVETCLKLMSLLLDAGIDVNIRIDGGETLLAAAVHSKSAAAVHLLLSHNADANLEDDKGRIPLQLPVYSAPHVTEIVRLLIPKTRDINHQDREGITPLIALTRNNSNLEAVKSLLEAGAASGINIVSTKGTALMNATWWVTEEMLGVLLDAGADPNITGGQGGRSALISVASVNTSGLPLIQLLLDHGANAAYADATGNTALHEVVESTAEDALDSARLLVQHGANVNAARRDPGRYGYVTGQDAAPITPLVLAIQGCMSWAGHGRRAELASFLARNGADTSLLSGRLREELRRLMGDPDV</sequence>
<dbReference type="Pfam" id="PF12796">
    <property type="entry name" value="Ank_2"/>
    <property type="match status" value="1"/>
</dbReference>
<dbReference type="PROSITE" id="PS50297">
    <property type="entry name" value="ANK_REP_REGION"/>
    <property type="match status" value="2"/>
</dbReference>
<feature type="repeat" description="ANK" evidence="3">
    <location>
        <begin position="488"/>
        <end position="523"/>
    </location>
</feature>
<keyword evidence="5" id="KW-1185">Reference proteome</keyword>
<evidence type="ECO:0000313" key="4">
    <source>
        <dbReference type="EMBL" id="KAK3320456.1"/>
    </source>
</evidence>
<reference evidence="4" key="1">
    <citation type="journal article" date="2023" name="Mol. Phylogenet. Evol.">
        <title>Genome-scale phylogeny and comparative genomics of the fungal order Sordariales.</title>
        <authorList>
            <person name="Hensen N."/>
            <person name="Bonometti L."/>
            <person name="Westerberg I."/>
            <person name="Brannstrom I.O."/>
            <person name="Guillou S."/>
            <person name="Cros-Aarteil S."/>
            <person name="Calhoun S."/>
            <person name="Haridas S."/>
            <person name="Kuo A."/>
            <person name="Mondo S."/>
            <person name="Pangilinan J."/>
            <person name="Riley R."/>
            <person name="LaButti K."/>
            <person name="Andreopoulos B."/>
            <person name="Lipzen A."/>
            <person name="Chen C."/>
            <person name="Yan M."/>
            <person name="Daum C."/>
            <person name="Ng V."/>
            <person name="Clum A."/>
            <person name="Steindorff A."/>
            <person name="Ohm R.A."/>
            <person name="Martin F."/>
            <person name="Silar P."/>
            <person name="Natvig D.O."/>
            <person name="Lalanne C."/>
            <person name="Gautier V."/>
            <person name="Ament-Velasquez S.L."/>
            <person name="Kruys A."/>
            <person name="Hutchinson M.I."/>
            <person name="Powell A.J."/>
            <person name="Barry K."/>
            <person name="Miller A.N."/>
            <person name="Grigoriev I.V."/>
            <person name="Debuchy R."/>
            <person name="Gladieux P."/>
            <person name="Hiltunen Thoren M."/>
            <person name="Johannesson H."/>
        </authorList>
    </citation>
    <scope>NUCLEOTIDE SEQUENCE</scope>
    <source>
        <strain evidence="4">SMH4131-1</strain>
    </source>
</reference>
<evidence type="ECO:0000256" key="3">
    <source>
        <dbReference type="PROSITE-ProRule" id="PRU00023"/>
    </source>
</evidence>
<dbReference type="InterPro" id="IPR002110">
    <property type="entry name" value="Ankyrin_rpt"/>
</dbReference>
<dbReference type="PROSITE" id="PS50088">
    <property type="entry name" value="ANK_REPEAT"/>
    <property type="match status" value="4"/>
</dbReference>
<protein>
    <submittedName>
        <fullName evidence="4">Ankyrin repeat-containing domain protein</fullName>
    </submittedName>
</protein>
<reference evidence="4" key="2">
    <citation type="submission" date="2023-06" db="EMBL/GenBank/DDBJ databases">
        <authorList>
            <consortium name="Lawrence Berkeley National Laboratory"/>
            <person name="Haridas S."/>
            <person name="Hensen N."/>
            <person name="Bonometti L."/>
            <person name="Westerberg I."/>
            <person name="Brannstrom I.O."/>
            <person name="Guillou S."/>
            <person name="Cros-Aarteil S."/>
            <person name="Calhoun S."/>
            <person name="Kuo A."/>
            <person name="Mondo S."/>
            <person name="Pangilinan J."/>
            <person name="Riley R."/>
            <person name="Labutti K."/>
            <person name="Andreopoulos B."/>
            <person name="Lipzen A."/>
            <person name="Chen C."/>
            <person name="Yanf M."/>
            <person name="Daum C."/>
            <person name="Ng V."/>
            <person name="Clum A."/>
            <person name="Steindorff A."/>
            <person name="Ohm R."/>
            <person name="Martin F."/>
            <person name="Silar P."/>
            <person name="Natvig D."/>
            <person name="Lalanne C."/>
            <person name="Gautier V."/>
            <person name="Ament-Velasquez S.L."/>
            <person name="Kruys A."/>
            <person name="Hutchinson M.I."/>
            <person name="Powell A.J."/>
            <person name="Barry K."/>
            <person name="Miller A.N."/>
            <person name="Grigoriev I.V."/>
            <person name="Debuchy R."/>
            <person name="Gladieux P."/>
            <person name="Thoren M.H."/>
            <person name="Johannesson H."/>
        </authorList>
    </citation>
    <scope>NUCLEOTIDE SEQUENCE</scope>
    <source>
        <strain evidence="4">SMH4131-1</strain>
    </source>
</reference>
<dbReference type="Pfam" id="PF00023">
    <property type="entry name" value="Ank"/>
    <property type="match status" value="1"/>
</dbReference>
<dbReference type="InterPro" id="IPR036770">
    <property type="entry name" value="Ankyrin_rpt-contain_sf"/>
</dbReference>
<comment type="caution">
    <text evidence="4">The sequence shown here is derived from an EMBL/GenBank/DDBJ whole genome shotgun (WGS) entry which is preliminary data.</text>
</comment>
<feature type="repeat" description="ANK" evidence="3">
    <location>
        <begin position="42"/>
        <end position="74"/>
    </location>
</feature>
<evidence type="ECO:0000256" key="2">
    <source>
        <dbReference type="ARBA" id="ARBA00023043"/>
    </source>
</evidence>
<dbReference type="SUPFAM" id="SSF48403">
    <property type="entry name" value="Ankyrin repeat"/>
    <property type="match status" value="2"/>
</dbReference>
<evidence type="ECO:0000256" key="1">
    <source>
        <dbReference type="ARBA" id="ARBA00022737"/>
    </source>
</evidence>
<evidence type="ECO:0000313" key="5">
    <source>
        <dbReference type="Proteomes" id="UP001286456"/>
    </source>
</evidence>
<name>A0AAE0I8K4_9PEZI</name>
<accession>A0AAE0I8K4</accession>
<dbReference type="PANTHER" id="PTHR24189">
    <property type="entry name" value="MYOTROPHIN"/>
    <property type="match status" value="1"/>
</dbReference>
<feature type="repeat" description="ANK" evidence="3">
    <location>
        <begin position="316"/>
        <end position="348"/>
    </location>
</feature>
<dbReference type="SMART" id="SM00248">
    <property type="entry name" value="ANK"/>
    <property type="match status" value="10"/>
</dbReference>
<gene>
    <name evidence="4" type="ORF">B0T19DRAFT_240892</name>
</gene>
<keyword evidence="1" id="KW-0677">Repeat</keyword>
<dbReference type="Gene3D" id="1.25.40.20">
    <property type="entry name" value="Ankyrin repeat-containing domain"/>
    <property type="match status" value="4"/>
</dbReference>